<protein>
    <submittedName>
        <fullName evidence="1">Uncharacterized protein</fullName>
    </submittedName>
</protein>
<evidence type="ECO:0000313" key="2">
    <source>
        <dbReference type="Proteomes" id="UP000734218"/>
    </source>
</evidence>
<proteinExistence type="predicted"/>
<sequence>MTGLAIPTAPLERPNRVTMPTGMPRAALAAAPMIVATMLPGSGLKGIE</sequence>
<dbReference type="Proteomes" id="UP000734218">
    <property type="component" value="Unassembled WGS sequence"/>
</dbReference>
<dbReference type="EMBL" id="JAATJE010000001">
    <property type="protein sequence ID" value="NJC32948.1"/>
    <property type="molecule type" value="Genomic_DNA"/>
</dbReference>
<gene>
    <name evidence="1" type="ORF">GGR88_000422</name>
</gene>
<evidence type="ECO:0000313" key="1">
    <source>
        <dbReference type="EMBL" id="NJC32948.1"/>
    </source>
</evidence>
<dbReference type="RefSeq" id="WP_167952510.1">
    <property type="nucleotide sequence ID" value="NZ_JAATJE010000001.1"/>
</dbReference>
<accession>A0ABX0XIF8</accession>
<comment type="caution">
    <text evidence="1">The sequence shown here is derived from an EMBL/GenBank/DDBJ whole genome shotgun (WGS) entry which is preliminary data.</text>
</comment>
<keyword evidence="2" id="KW-1185">Reference proteome</keyword>
<reference evidence="1 2" key="1">
    <citation type="submission" date="2020-03" db="EMBL/GenBank/DDBJ databases">
        <title>Genomic Encyclopedia of Type Strains, Phase IV (KMG-IV): sequencing the most valuable type-strain genomes for metagenomic binning, comparative biology and taxonomic classification.</title>
        <authorList>
            <person name="Goeker M."/>
        </authorList>
    </citation>
    <scope>NUCLEOTIDE SEQUENCE [LARGE SCALE GENOMIC DNA]</scope>
    <source>
        <strain evidence="1 2">DSM 27651</strain>
    </source>
</reference>
<name>A0ABX0XIF8_9SPHN</name>
<organism evidence="1 2">
    <name type="scientific">Sphingomonas jejuensis</name>
    <dbReference type="NCBI Taxonomy" id="904715"/>
    <lineage>
        <taxon>Bacteria</taxon>
        <taxon>Pseudomonadati</taxon>
        <taxon>Pseudomonadota</taxon>
        <taxon>Alphaproteobacteria</taxon>
        <taxon>Sphingomonadales</taxon>
        <taxon>Sphingomonadaceae</taxon>
        <taxon>Sphingomonas</taxon>
    </lineage>
</organism>